<feature type="transmembrane region" description="Helical" evidence="12">
    <location>
        <begin position="593"/>
        <end position="621"/>
    </location>
</feature>
<feature type="transmembrane region" description="Helical" evidence="12">
    <location>
        <begin position="373"/>
        <end position="391"/>
    </location>
</feature>
<feature type="transmembrane region" description="Helical" evidence="12">
    <location>
        <begin position="301"/>
        <end position="326"/>
    </location>
</feature>
<evidence type="ECO:0000256" key="2">
    <source>
        <dbReference type="ARBA" id="ARBA00022448"/>
    </source>
</evidence>
<feature type="transmembrane region" description="Helical" evidence="12">
    <location>
        <begin position="346"/>
        <end position="366"/>
    </location>
</feature>
<keyword evidence="8 12" id="KW-0812">Transmembrane</keyword>
<name>A0A292IHX2_9MOLU</name>
<dbReference type="Gene3D" id="3.40.930.10">
    <property type="entry name" value="Mannitol-specific EII, Chain A"/>
    <property type="match status" value="1"/>
</dbReference>
<dbReference type="GO" id="GO:0090563">
    <property type="term" value="F:protein-phosphocysteine-sugar phosphotransferase activity"/>
    <property type="evidence" value="ECO:0007669"/>
    <property type="project" value="TreeGrafter"/>
</dbReference>
<dbReference type="Pfam" id="PF02378">
    <property type="entry name" value="PTS_EIIC"/>
    <property type="match status" value="1"/>
</dbReference>
<dbReference type="InterPro" id="IPR003352">
    <property type="entry name" value="PTS_EIIC"/>
</dbReference>
<dbReference type="GO" id="GO:0009401">
    <property type="term" value="P:phosphoenolpyruvate-dependent sugar phosphotransferase system"/>
    <property type="evidence" value="ECO:0007669"/>
    <property type="project" value="UniProtKB-KW"/>
</dbReference>
<protein>
    <recommendedName>
        <fullName evidence="18">PTS EIIA type-2 domain-containing protein</fullName>
    </recommendedName>
</protein>
<dbReference type="PANTHER" id="PTHR30505:SF0">
    <property type="entry name" value="FRUCTOSE-LIKE PTS SYSTEM EIIBC COMPONENT-RELATED"/>
    <property type="match status" value="1"/>
</dbReference>
<evidence type="ECO:0008006" key="18">
    <source>
        <dbReference type="Google" id="ProtNLM"/>
    </source>
</evidence>
<reference evidence="16 17" key="1">
    <citation type="journal article" date="2015" name="Clin. Infect. Dis.">
        <title>Genomic Investigations unmask Mycoplasma amphoriforme, a new respiratory pathogen.</title>
        <authorList>
            <person name="Gillespie S.H."/>
            <person name="Ling C.L."/>
            <person name="Oravcova K."/>
            <person name="Pinheiro M."/>
            <person name="Wells L."/>
            <person name="Bryant J.M."/>
            <person name="McHugh T.D."/>
            <person name="Bebear C."/>
            <person name="Webster D."/>
            <person name="Harris S.R."/>
            <person name="Seth-Smith H.M."/>
            <person name="Thomson N.R."/>
        </authorList>
    </citation>
    <scope>NUCLEOTIDE SEQUENCE [LARGE SCALE GENOMIC DNA]</scope>
    <source>
        <strain evidence="16 17">A39</strain>
    </source>
</reference>
<dbReference type="Proteomes" id="UP000261764">
    <property type="component" value="Chromosome I"/>
</dbReference>
<feature type="domain" description="PTS EIIA type-2" evidence="13">
    <location>
        <begin position="5"/>
        <end position="149"/>
    </location>
</feature>
<keyword evidence="5" id="KW-0762">Sugar transport</keyword>
<keyword evidence="10 12" id="KW-1133">Transmembrane helix</keyword>
<dbReference type="InterPro" id="IPR003501">
    <property type="entry name" value="PTS_EIIB_2/3"/>
</dbReference>
<evidence type="ECO:0000256" key="9">
    <source>
        <dbReference type="ARBA" id="ARBA00022777"/>
    </source>
</evidence>
<dbReference type="SUPFAM" id="SSF52794">
    <property type="entry name" value="PTS system IIB component-like"/>
    <property type="match status" value="1"/>
</dbReference>
<feature type="domain" description="PTS EIIB type-2" evidence="14">
    <location>
        <begin position="168"/>
        <end position="264"/>
    </location>
</feature>
<dbReference type="GO" id="GO:0005351">
    <property type="term" value="F:carbohydrate:proton symporter activity"/>
    <property type="evidence" value="ECO:0007669"/>
    <property type="project" value="InterPro"/>
</dbReference>
<keyword evidence="17" id="KW-1185">Reference proteome</keyword>
<keyword evidence="9" id="KW-0418">Kinase</keyword>
<feature type="transmembrane region" description="Helical" evidence="12">
    <location>
        <begin position="527"/>
        <end position="550"/>
    </location>
</feature>
<dbReference type="NCBIfam" id="TIGR00829">
    <property type="entry name" value="FRU"/>
    <property type="match status" value="1"/>
</dbReference>
<dbReference type="CDD" id="cd05569">
    <property type="entry name" value="PTS_IIB_fructose"/>
    <property type="match status" value="1"/>
</dbReference>
<organism evidence="16 17">
    <name type="scientific">Mycoplasma amphoriforme A39</name>
    <dbReference type="NCBI Taxonomy" id="572419"/>
    <lineage>
        <taxon>Bacteria</taxon>
        <taxon>Bacillati</taxon>
        <taxon>Mycoplasmatota</taxon>
        <taxon>Mollicutes</taxon>
        <taxon>Mycoplasmataceae</taxon>
        <taxon>Mycoplasma</taxon>
    </lineage>
</organism>
<feature type="domain" description="PTS EIIC type-2" evidence="15">
    <location>
        <begin position="298"/>
        <end position="660"/>
    </location>
</feature>
<feature type="transmembrane region" description="Helical" evidence="12">
    <location>
        <begin position="562"/>
        <end position="581"/>
    </location>
</feature>
<dbReference type="InterPro" id="IPR002178">
    <property type="entry name" value="PTS_EIIA_type-2_dom"/>
</dbReference>
<keyword evidence="3" id="KW-1003">Cell membrane</keyword>
<dbReference type="GO" id="GO:0016301">
    <property type="term" value="F:kinase activity"/>
    <property type="evidence" value="ECO:0007669"/>
    <property type="project" value="UniProtKB-KW"/>
</dbReference>
<evidence type="ECO:0000256" key="11">
    <source>
        <dbReference type="ARBA" id="ARBA00023136"/>
    </source>
</evidence>
<sequence>MELIELFNGNLVSFNQEFTSKNDTLQWIAKQLVTYGCANNEKQVFDGLIHRENQVSTGIGGGFAIPHVQNDAITNNVVAFVKVKPLDWNALDNQPVQYIFTIALNKKSAQNEHLQLIAQLSRLLLEDKFKTGLNEISTYEQLIDLVKTYSSSNQTKQAKAESGPSYDLVAVTACPTGIAHTFIAAKSLETAAEEMKLKIKVETQGTEGIANRLSESEIANCKGVILALDRNIDLSRFKSHQNVLEVSTGAVIKNAKKQIDDLLMNKGVALGSINRPGQRHITAVDDSELSFKRFGKRLYKAILTGVSYMLPFVIFGGILIAISFLIDINNAGKSNFGSGSVVALWFNRLGGLSFGLIVALLAAYTAYGLVGKIGILPGFICGLISNAQFLFDINLQTGKVDFTAMSTAASGFFGAIVGGIFSATMLIVFSRYALNWLPKSFNGIKNILIIPLLGTLIIAFIFWIINIPLIYVNYGFKLFLQLMSAPYLAPLLGLVLGLMMAIDLGGPINKAAYVFSAATLQGGGQSLAMAAAMAAGMVPPLGIALSVSFFKKLWSDEECNNGYVNYVMGFSFVSEGAIPFTAANPKVLIPANLISGAITGLLSGALGITIAAPHGGIFVFALLKTNLFSNVSTSANIGAAIGLYLIAIFAGAIASMFTIWALRKYFDKHQATPSSKFKNFWKHKKVVSA</sequence>
<dbReference type="Gene3D" id="3.40.50.2300">
    <property type="match status" value="1"/>
</dbReference>
<dbReference type="InterPro" id="IPR006327">
    <property type="entry name" value="PTS_IIC_fruc"/>
</dbReference>
<proteinExistence type="predicted"/>
<dbReference type="PROSITE" id="PS51104">
    <property type="entry name" value="PTS_EIIC_TYPE_2"/>
    <property type="match status" value="1"/>
</dbReference>
<dbReference type="Pfam" id="PF02302">
    <property type="entry name" value="PTS_IIB"/>
    <property type="match status" value="1"/>
</dbReference>
<evidence type="ECO:0000256" key="6">
    <source>
        <dbReference type="ARBA" id="ARBA00022679"/>
    </source>
</evidence>
<keyword evidence="6" id="KW-0808">Transferase</keyword>
<keyword evidence="4" id="KW-0597">Phosphoprotein</keyword>
<dbReference type="InterPro" id="IPR013011">
    <property type="entry name" value="PTS_EIIB_2"/>
</dbReference>
<accession>A0A292IHX2</accession>
<dbReference type="InterPro" id="IPR003353">
    <property type="entry name" value="PTS_IIB_fruc"/>
</dbReference>
<dbReference type="RefSeq" id="WP_343251631.1">
    <property type="nucleotide sequence ID" value="NZ_HG937516.1"/>
</dbReference>
<dbReference type="InterPro" id="IPR004715">
    <property type="entry name" value="PTS_IIA_fruc"/>
</dbReference>
<dbReference type="InterPro" id="IPR036095">
    <property type="entry name" value="PTS_EIIB-like_sf"/>
</dbReference>
<feature type="transmembrane region" description="Helical" evidence="12">
    <location>
        <begin position="446"/>
        <end position="465"/>
    </location>
</feature>
<dbReference type="SUPFAM" id="SSF55804">
    <property type="entry name" value="Phoshotransferase/anion transport protein"/>
    <property type="match status" value="1"/>
</dbReference>
<evidence type="ECO:0000256" key="5">
    <source>
        <dbReference type="ARBA" id="ARBA00022597"/>
    </source>
</evidence>
<feature type="transmembrane region" description="Helical" evidence="12">
    <location>
        <begin position="641"/>
        <end position="662"/>
    </location>
</feature>
<dbReference type="PROSITE" id="PS51099">
    <property type="entry name" value="PTS_EIIB_TYPE_2"/>
    <property type="match status" value="1"/>
</dbReference>
<dbReference type="CDD" id="cd00211">
    <property type="entry name" value="PTS_IIA_fru"/>
    <property type="match status" value="1"/>
</dbReference>
<dbReference type="InterPro" id="IPR016152">
    <property type="entry name" value="PTrfase/Anion_transptr"/>
</dbReference>
<dbReference type="PROSITE" id="PS51094">
    <property type="entry name" value="PTS_EIIA_TYPE_2"/>
    <property type="match status" value="1"/>
</dbReference>
<evidence type="ECO:0000256" key="12">
    <source>
        <dbReference type="SAM" id="Phobius"/>
    </source>
</evidence>
<evidence type="ECO:0000256" key="3">
    <source>
        <dbReference type="ARBA" id="ARBA00022475"/>
    </source>
</evidence>
<dbReference type="Pfam" id="PF00359">
    <property type="entry name" value="PTS_EIIA_2"/>
    <property type="match status" value="1"/>
</dbReference>
<dbReference type="PANTHER" id="PTHR30505">
    <property type="entry name" value="FRUCTOSE-LIKE PERMEASE"/>
    <property type="match status" value="1"/>
</dbReference>
<evidence type="ECO:0000259" key="15">
    <source>
        <dbReference type="PROSITE" id="PS51104"/>
    </source>
</evidence>
<evidence type="ECO:0000259" key="13">
    <source>
        <dbReference type="PROSITE" id="PS51094"/>
    </source>
</evidence>
<keyword evidence="11 12" id="KW-0472">Membrane</keyword>
<dbReference type="EMBL" id="HG937516">
    <property type="protein sequence ID" value="CDN40288.1"/>
    <property type="molecule type" value="Genomic_DNA"/>
</dbReference>
<dbReference type="KEGG" id="mamp:MAMA39_01650"/>
<dbReference type="InterPro" id="IPR050864">
    <property type="entry name" value="Bacterial_PTS_Sugar_Transport"/>
</dbReference>
<dbReference type="NCBIfam" id="TIGR01427">
    <property type="entry name" value="PTS_IIC_fructo"/>
    <property type="match status" value="1"/>
</dbReference>
<feature type="transmembrane region" description="Helical" evidence="12">
    <location>
        <begin position="485"/>
        <end position="506"/>
    </location>
</feature>
<evidence type="ECO:0000313" key="17">
    <source>
        <dbReference type="Proteomes" id="UP000261764"/>
    </source>
</evidence>
<keyword evidence="7" id="KW-0598">Phosphotransferase system</keyword>
<evidence type="ECO:0000256" key="10">
    <source>
        <dbReference type="ARBA" id="ARBA00022989"/>
    </source>
</evidence>
<gene>
    <name evidence="16" type="ORF">MAMA39_01650</name>
</gene>
<comment type="subcellular location">
    <subcellularLocation>
        <location evidence="1">Cell inner membrane</location>
        <topology evidence="1">Multi-pass membrane protein</topology>
    </subcellularLocation>
</comment>
<evidence type="ECO:0000256" key="8">
    <source>
        <dbReference type="ARBA" id="ARBA00022692"/>
    </source>
</evidence>
<evidence type="ECO:0000313" key="16">
    <source>
        <dbReference type="EMBL" id="CDN40288.1"/>
    </source>
</evidence>
<dbReference type="GO" id="GO:0005886">
    <property type="term" value="C:plasma membrane"/>
    <property type="evidence" value="ECO:0007669"/>
    <property type="project" value="UniProtKB-SubCell"/>
</dbReference>
<evidence type="ECO:0000256" key="4">
    <source>
        <dbReference type="ARBA" id="ARBA00022553"/>
    </source>
</evidence>
<evidence type="ECO:0000259" key="14">
    <source>
        <dbReference type="PROSITE" id="PS51099"/>
    </source>
</evidence>
<dbReference type="NCBIfam" id="TIGR00848">
    <property type="entry name" value="fruA"/>
    <property type="match status" value="1"/>
</dbReference>
<dbReference type="InterPro" id="IPR013014">
    <property type="entry name" value="PTS_EIIC_2"/>
</dbReference>
<keyword evidence="2" id="KW-0813">Transport</keyword>
<dbReference type="GO" id="GO:0022877">
    <property type="term" value="F:protein-N(PI)-phosphohistidine-fructose phosphotransferase system transporter activity"/>
    <property type="evidence" value="ECO:0007669"/>
    <property type="project" value="InterPro"/>
</dbReference>
<evidence type="ECO:0000256" key="7">
    <source>
        <dbReference type="ARBA" id="ARBA00022683"/>
    </source>
</evidence>
<feature type="transmembrane region" description="Helical" evidence="12">
    <location>
        <begin position="411"/>
        <end position="434"/>
    </location>
</feature>
<evidence type="ECO:0000256" key="1">
    <source>
        <dbReference type="ARBA" id="ARBA00004429"/>
    </source>
</evidence>
<dbReference type="AlphaFoldDB" id="A0A292IHX2"/>